<proteinExistence type="predicted"/>
<dbReference type="GO" id="GO:0006351">
    <property type="term" value="P:DNA-templated transcription"/>
    <property type="evidence" value="ECO:0007669"/>
    <property type="project" value="InterPro"/>
</dbReference>
<dbReference type="EMBL" id="RUTY01000045">
    <property type="protein sequence ID" value="MLE33270.1"/>
    <property type="molecule type" value="Genomic_DNA"/>
</dbReference>
<name>A0A3R0UF56_SALER</name>
<evidence type="ECO:0000313" key="2">
    <source>
        <dbReference type="EMBL" id="MLE33270.1"/>
    </source>
</evidence>
<protein>
    <submittedName>
        <fullName evidence="2">CaiF/GrlA family transcriptional regulator</fullName>
    </submittedName>
</protein>
<dbReference type="Gene3D" id="1.10.10.10">
    <property type="entry name" value="Winged helix-like DNA-binding domain superfamily/Winged helix DNA-binding domain"/>
    <property type="match status" value="1"/>
</dbReference>
<dbReference type="AlphaFoldDB" id="A0A3R0UF56"/>
<dbReference type="InterPro" id="IPR020357">
    <property type="entry name" value="Tscrpt_reg_CaiF/GrlA"/>
</dbReference>
<dbReference type="InterPro" id="IPR036388">
    <property type="entry name" value="WH-like_DNA-bd_sf"/>
</dbReference>
<organism evidence="2">
    <name type="scientific">Salmonella enterica</name>
    <name type="common">Salmonella choleraesuis</name>
    <dbReference type="NCBI Taxonomy" id="28901"/>
    <lineage>
        <taxon>Bacteria</taxon>
        <taxon>Pseudomonadati</taxon>
        <taxon>Pseudomonadota</taxon>
        <taxon>Gammaproteobacteria</taxon>
        <taxon>Enterobacterales</taxon>
        <taxon>Enterobacteriaceae</taxon>
        <taxon>Salmonella</taxon>
    </lineage>
</organism>
<reference evidence="2" key="1">
    <citation type="submission" date="2018-10" db="EMBL/GenBank/DDBJ databases">
        <authorList>
            <consortium name="PulseNet: The National Subtyping Network for Foodborne Disease Surveillance"/>
            <person name="Tarr C.L."/>
            <person name="Trees E."/>
            <person name="Katz L.S."/>
            <person name="Carleton-Romer H.A."/>
            <person name="Stroika S."/>
            <person name="Kucerova Z."/>
            <person name="Roache K.F."/>
            <person name="Sabol A.L."/>
            <person name="Besser J."/>
            <person name="Gerner-Smidt P."/>
        </authorList>
    </citation>
    <scope>NUCLEOTIDE SEQUENCE [LARGE SCALE GENOMIC DNA]</scope>
    <source>
        <strain evidence="3">PNUSAS038541</strain>
        <strain evidence="2">PNUSAS056479</strain>
    </source>
</reference>
<evidence type="ECO:0000313" key="3">
    <source>
        <dbReference type="EMBL" id="MLW03424.1"/>
    </source>
</evidence>
<evidence type="ECO:0000256" key="1">
    <source>
        <dbReference type="SAM" id="MobiDB-lite"/>
    </source>
</evidence>
<dbReference type="EMBL" id="RVIJ01000046">
    <property type="protein sequence ID" value="MLW03424.1"/>
    <property type="molecule type" value="Genomic_DNA"/>
</dbReference>
<dbReference type="Pfam" id="PF07180">
    <property type="entry name" value="CaiF_GrlA"/>
    <property type="match status" value="1"/>
</dbReference>
<comment type="caution">
    <text evidence="2">The sequence shown here is derived from an EMBL/GenBank/DDBJ whole genome shotgun (WGS) entry which is preliminary data.</text>
</comment>
<feature type="region of interest" description="Disordered" evidence="1">
    <location>
        <begin position="120"/>
        <end position="147"/>
    </location>
</feature>
<accession>A0A3R0UF56</accession>
<dbReference type="Proteomes" id="UP000885317">
    <property type="component" value="Unassembled WGS sequence"/>
</dbReference>
<sequence length="169" mass="19729">MCPHNTHEKKKQYIITGNDIHYPSQTNHDTCFIPENVRQYTGEPLYIIVAHWCQQQQDWVQRGQISEAFHITARRASYLISYLRNKASRVVCVCRRRTLSNKAQRCEIYVVRVLESPEPAPRERTVTPPLSRRRVGNGDRAQANELWNRLRSNRSAGKILKKEDEDDGV</sequence>
<dbReference type="Proteomes" id="UP000885392">
    <property type="component" value="Unassembled WGS sequence"/>
</dbReference>
<gene>
    <name evidence="3" type="ORF">EAK82_25320</name>
    <name evidence="2" type="ORF">EBH50_25865</name>
</gene>